<dbReference type="InParanoid" id="A0A1D3CSA2"/>
<reference evidence="2 3" key="1">
    <citation type="journal article" date="2016" name="BMC Genomics">
        <title>Comparative genomics reveals Cyclospora cayetanensis possesses coccidia-like metabolism and invasion components but unique surface antigens.</title>
        <authorList>
            <person name="Liu S."/>
            <person name="Wang L."/>
            <person name="Zheng H."/>
            <person name="Xu Z."/>
            <person name="Roellig D.M."/>
            <person name="Li N."/>
            <person name="Frace M.A."/>
            <person name="Tang K."/>
            <person name="Arrowood M.J."/>
            <person name="Moss D.M."/>
            <person name="Zhang L."/>
            <person name="Feng Y."/>
            <person name="Xiao L."/>
        </authorList>
    </citation>
    <scope>NUCLEOTIDE SEQUENCE [LARGE SCALE GENOMIC DNA]</scope>
    <source>
        <strain evidence="2 3">CHN_HEN01</strain>
    </source>
</reference>
<dbReference type="Proteomes" id="UP000095192">
    <property type="component" value="Unassembled WGS sequence"/>
</dbReference>
<evidence type="ECO:0000313" key="3">
    <source>
        <dbReference type="Proteomes" id="UP000095192"/>
    </source>
</evidence>
<feature type="region of interest" description="Disordered" evidence="1">
    <location>
        <begin position="133"/>
        <end position="177"/>
    </location>
</feature>
<evidence type="ECO:0000313" key="2">
    <source>
        <dbReference type="EMBL" id="OEH74066.1"/>
    </source>
</evidence>
<organism evidence="2 3">
    <name type="scientific">Cyclospora cayetanensis</name>
    <dbReference type="NCBI Taxonomy" id="88456"/>
    <lineage>
        <taxon>Eukaryota</taxon>
        <taxon>Sar</taxon>
        <taxon>Alveolata</taxon>
        <taxon>Apicomplexa</taxon>
        <taxon>Conoidasida</taxon>
        <taxon>Coccidia</taxon>
        <taxon>Eucoccidiorida</taxon>
        <taxon>Eimeriorina</taxon>
        <taxon>Eimeriidae</taxon>
        <taxon>Cyclospora</taxon>
    </lineage>
</organism>
<evidence type="ECO:0000256" key="1">
    <source>
        <dbReference type="SAM" id="MobiDB-lite"/>
    </source>
</evidence>
<sequence>MMQDPLDRFDLARLYPNTFSFAAGDPPQRGGSRAAFDALCFERKTLLLPPPYTFTLSRAPTSTRLSNTYRETFDFANQEGDASEEGDEDTCQPLSRRIDPTSALFHSIPTVPQPRSVLKKSCSVEPHTRSQRSASCLGVNARGDKGSRSRLPRVNPPYRTDDPPQQGEAEEDEEPLAKSSNFDVALKCLSRKEEENCFGIPLGKPWRVRITEPCSHAALQPPRETGGPSLPLQGEGGALPARSVAAIAPPCRQESAPLKTVGRRNLATSFVCRAHKGRHLHLVDVNTPFEVKRFGDGTLARGFPAPSRRGAAAARGLAFEEKDCDGRGQHLPNCGDAVSRLRRCGFNEAELPTPAEVGAIPERSRVPFYWGSAQGFYPTEEEAFERQLGGVAAEKAQFQSPTDAVANPKRRAAELGLHLKYFLRNYSDPQLLAGGGA</sequence>
<gene>
    <name evidence="2" type="ORF">cyc_08339</name>
</gene>
<keyword evidence="3" id="KW-1185">Reference proteome</keyword>
<comment type="caution">
    <text evidence="2">The sequence shown here is derived from an EMBL/GenBank/DDBJ whole genome shotgun (WGS) entry which is preliminary data.</text>
</comment>
<name>A0A1D3CSA2_9EIME</name>
<proteinExistence type="predicted"/>
<accession>A0A1D3CSA2</accession>
<dbReference type="AlphaFoldDB" id="A0A1D3CSA2"/>
<protein>
    <submittedName>
        <fullName evidence="2">Bax inhibitor related protein</fullName>
    </submittedName>
</protein>
<dbReference type="EMBL" id="JROU02002142">
    <property type="protein sequence ID" value="OEH74066.1"/>
    <property type="molecule type" value="Genomic_DNA"/>
</dbReference>
<dbReference type="VEuPathDB" id="ToxoDB:cyc_08339"/>